<organism evidence="2 3">
    <name type="scientific">Hucho hucho</name>
    <name type="common">huchen</name>
    <dbReference type="NCBI Taxonomy" id="62062"/>
    <lineage>
        <taxon>Eukaryota</taxon>
        <taxon>Metazoa</taxon>
        <taxon>Chordata</taxon>
        <taxon>Craniata</taxon>
        <taxon>Vertebrata</taxon>
        <taxon>Euteleostomi</taxon>
        <taxon>Actinopterygii</taxon>
        <taxon>Neopterygii</taxon>
        <taxon>Teleostei</taxon>
        <taxon>Protacanthopterygii</taxon>
        <taxon>Salmoniformes</taxon>
        <taxon>Salmonidae</taxon>
        <taxon>Salmoninae</taxon>
        <taxon>Hucho</taxon>
    </lineage>
</organism>
<sequence>MHPQFRFCDSSIDLDTHIVVTAFSCVYNVREEYVLFLTFVLSLSDLTHVQVNSSEPLCITSMWSSLPTVHHQNGFQEVDVADSDLYFCGMLDNYFINTTVLKVQETAMILGVVTTVLLIVILILVLKIRRDANTHNKVTMEDHECFLEGDPDSLNYAVLSFHQKRTRNKKTAKGLILEMEHVVYAATRSCLNVLMLISV</sequence>
<accession>A0A4W5JTC9</accession>
<evidence type="ECO:0008006" key="4">
    <source>
        <dbReference type="Google" id="ProtNLM"/>
    </source>
</evidence>
<dbReference type="AlphaFoldDB" id="A0A4W5JTC9"/>
<reference evidence="3" key="1">
    <citation type="submission" date="2018-06" db="EMBL/GenBank/DDBJ databases">
        <title>Genome assembly of Danube salmon.</title>
        <authorList>
            <person name="Macqueen D.J."/>
            <person name="Gundappa M.K."/>
        </authorList>
    </citation>
    <scope>NUCLEOTIDE SEQUENCE [LARGE SCALE GENOMIC DNA]</scope>
</reference>
<keyword evidence="3" id="KW-1185">Reference proteome</keyword>
<name>A0A4W5JTC9_9TELE</name>
<evidence type="ECO:0000256" key="1">
    <source>
        <dbReference type="SAM" id="Phobius"/>
    </source>
</evidence>
<keyword evidence="1" id="KW-0812">Transmembrane</keyword>
<feature type="transmembrane region" description="Helical" evidence="1">
    <location>
        <begin position="107"/>
        <end position="126"/>
    </location>
</feature>
<dbReference type="Ensembl" id="ENSHHUT00000001522.1">
    <property type="protein sequence ID" value="ENSHHUP00000001480.1"/>
    <property type="gene ID" value="ENSHHUG00000000961.1"/>
</dbReference>
<dbReference type="STRING" id="62062.ENSHHUP00000001480"/>
<protein>
    <recommendedName>
        <fullName evidence="4">Immunoglobulin V-set domain-containing protein</fullName>
    </recommendedName>
</protein>
<reference evidence="2" key="2">
    <citation type="submission" date="2025-08" db="UniProtKB">
        <authorList>
            <consortium name="Ensembl"/>
        </authorList>
    </citation>
    <scope>IDENTIFICATION</scope>
</reference>
<evidence type="ECO:0000313" key="3">
    <source>
        <dbReference type="Proteomes" id="UP000314982"/>
    </source>
</evidence>
<reference evidence="2" key="3">
    <citation type="submission" date="2025-09" db="UniProtKB">
        <authorList>
            <consortium name="Ensembl"/>
        </authorList>
    </citation>
    <scope>IDENTIFICATION</scope>
</reference>
<keyword evidence="1" id="KW-1133">Transmembrane helix</keyword>
<dbReference type="Proteomes" id="UP000314982">
    <property type="component" value="Unassembled WGS sequence"/>
</dbReference>
<keyword evidence="1" id="KW-0472">Membrane</keyword>
<evidence type="ECO:0000313" key="2">
    <source>
        <dbReference type="Ensembl" id="ENSHHUP00000001480.1"/>
    </source>
</evidence>
<proteinExistence type="predicted"/>